<dbReference type="GO" id="GO:0005874">
    <property type="term" value="C:microtubule"/>
    <property type="evidence" value="ECO:0007669"/>
    <property type="project" value="UniProtKB-UniRule"/>
</dbReference>
<dbReference type="InterPro" id="IPR019734">
    <property type="entry name" value="TPR_rpt"/>
</dbReference>
<dbReference type="EMBL" id="CAJNYU010000004">
    <property type="protein sequence ID" value="CAF3308783.1"/>
    <property type="molecule type" value="Genomic_DNA"/>
</dbReference>
<dbReference type="GO" id="GO:0005871">
    <property type="term" value="C:kinesin complex"/>
    <property type="evidence" value="ECO:0007669"/>
    <property type="project" value="UniProtKB-UniRule"/>
</dbReference>
<keyword evidence="2 3" id="KW-0802">TPR repeat</keyword>
<dbReference type="PROSITE" id="PS50005">
    <property type="entry name" value="TPR"/>
    <property type="match status" value="3"/>
</dbReference>
<keyword evidence="4" id="KW-0963">Cytoplasm</keyword>
<reference evidence="6" key="1">
    <citation type="submission" date="2021-02" db="EMBL/GenBank/DDBJ databases">
        <authorList>
            <person name="Nowell W R."/>
        </authorList>
    </citation>
    <scope>NUCLEOTIDE SEQUENCE</scope>
</reference>
<dbReference type="Pfam" id="PF13424">
    <property type="entry name" value="TPR_12"/>
    <property type="match status" value="2"/>
</dbReference>
<name>A0A817T4Q0_9BILA</name>
<feature type="domain" description="ADP ribosyltransferase" evidence="5">
    <location>
        <begin position="220"/>
        <end position="382"/>
    </location>
</feature>
<feature type="repeat" description="TPR" evidence="3">
    <location>
        <begin position="537"/>
        <end position="570"/>
    </location>
</feature>
<evidence type="ECO:0000259" key="5">
    <source>
        <dbReference type="Pfam" id="PF03496"/>
    </source>
</evidence>
<dbReference type="Pfam" id="PF13432">
    <property type="entry name" value="TPR_16"/>
    <property type="match status" value="1"/>
</dbReference>
<evidence type="ECO:0000256" key="1">
    <source>
        <dbReference type="ARBA" id="ARBA00022737"/>
    </source>
</evidence>
<dbReference type="Gene3D" id="1.25.40.10">
    <property type="entry name" value="Tetratricopeptide repeat domain"/>
    <property type="match status" value="2"/>
</dbReference>
<sequence>MANILSSCSATEAVTGNECVLASKENKEIITLVWFDPNIGSRDDTKLAMKRLREINDYVLFYTDVESCIVYINAVEKEKIFLVTSGSRSSEILPRTHTLEQVDSIFIFCKKKNRYQHLIDEYRKLVDIYVSIESLCESIREQAELVYKQIQTFSFFNQHQSSTRELIKQSSEFIWFQLFTYIILRLPRNEQAKKQMLDICRHYYRDNERQWKLIDDFERTYCSQEAIHWYTKQSFVYKLVNKALRTEDIDQLYAFRFFICDLSRNLAQQHKILVESGITELNLYRGAQLSIEELNRLKINQGKPISTNGYLSTSRLREKALEFAKKPTSRTNAIPVLFQVQCNVQQLGDSIILADVANFSPYPNEQEVLFDLNATFQIEMIEHTGEIWLVNMVASADGKAITHDYIEIARRDNEEKTVSIMFGRLMCDMGEYDKSRKYFENLLASSAENDDRASIEFNIGRAYYNKGEWIIAREYYDRAYDRMMGVDPPQTKESASVLNSIGIDLQRQQQFDEARDYYERALTIRQKYYPEDHPDIAQSLHSIGNVLDDQDKYIEALKFYRQALQIRERHYPACHPYIACSLNNIALVLKKQAKYDNALQFYQRALVIYERYYPTDHPDIATALNNIASIYIIERKYNSAFEFCQRALKIYEQFYSSDHPDIVANRNTIESLTRILKNRH</sequence>
<comment type="caution">
    <text evidence="6">The sequence shown here is derived from an EMBL/GenBank/DDBJ whole genome shotgun (WGS) entry which is preliminary data.</text>
</comment>
<comment type="function">
    <text evidence="4">Kinesin is a microtubule-associated force-producing protein that play a role in organelle transport.</text>
</comment>
<dbReference type="Gene3D" id="3.90.176.10">
    <property type="entry name" value="Toxin ADP-ribosyltransferase, Chain A, domain 1"/>
    <property type="match status" value="1"/>
</dbReference>
<dbReference type="PANTHER" id="PTHR45641:SF19">
    <property type="entry name" value="NEPHROCYSTIN-3"/>
    <property type="match status" value="1"/>
</dbReference>
<keyword evidence="4" id="KW-0206">Cytoskeleton</keyword>
<dbReference type="SUPFAM" id="SSF56399">
    <property type="entry name" value="ADP-ribosylation"/>
    <property type="match status" value="1"/>
</dbReference>
<evidence type="ECO:0000256" key="2">
    <source>
        <dbReference type="ARBA" id="ARBA00022803"/>
    </source>
</evidence>
<evidence type="ECO:0000256" key="4">
    <source>
        <dbReference type="RuleBase" id="RU367020"/>
    </source>
</evidence>
<dbReference type="InterPro" id="IPR011990">
    <property type="entry name" value="TPR-like_helical_dom_sf"/>
</dbReference>
<evidence type="ECO:0000313" key="7">
    <source>
        <dbReference type="EMBL" id="CAF4328710.1"/>
    </source>
</evidence>
<dbReference type="PANTHER" id="PTHR45641">
    <property type="entry name" value="TETRATRICOPEPTIDE REPEAT PROTEIN (AFU_ORTHOLOGUE AFUA_6G03870)"/>
    <property type="match status" value="1"/>
</dbReference>
<keyword evidence="4" id="KW-0505">Motor protein</keyword>
<keyword evidence="4" id="KW-0493">Microtubule</keyword>
<keyword evidence="1" id="KW-0677">Repeat</keyword>
<dbReference type="SMART" id="SM00028">
    <property type="entry name" value="TPR"/>
    <property type="match status" value="5"/>
</dbReference>
<dbReference type="Proteomes" id="UP000663869">
    <property type="component" value="Unassembled WGS sequence"/>
</dbReference>
<accession>A0A817T4Q0</accession>
<dbReference type="EMBL" id="CAJOBQ010000326">
    <property type="protein sequence ID" value="CAF4328710.1"/>
    <property type="molecule type" value="Genomic_DNA"/>
</dbReference>
<protein>
    <recommendedName>
        <fullName evidence="4">Kinesin light chain</fullName>
    </recommendedName>
</protein>
<comment type="subcellular location">
    <subcellularLocation>
        <location evidence="4">Cytoplasm</location>
        <location evidence="4">Cytoskeleton</location>
    </subcellularLocation>
</comment>
<dbReference type="PRINTS" id="PR00381">
    <property type="entry name" value="KINESINLIGHT"/>
</dbReference>
<dbReference type="GO" id="GO:0005576">
    <property type="term" value="C:extracellular region"/>
    <property type="evidence" value="ECO:0007669"/>
    <property type="project" value="InterPro"/>
</dbReference>
<organism evidence="6 8">
    <name type="scientific">Rotaria socialis</name>
    <dbReference type="NCBI Taxonomy" id="392032"/>
    <lineage>
        <taxon>Eukaryota</taxon>
        <taxon>Metazoa</taxon>
        <taxon>Spiralia</taxon>
        <taxon>Gnathifera</taxon>
        <taxon>Rotifera</taxon>
        <taxon>Eurotatoria</taxon>
        <taxon>Bdelloidea</taxon>
        <taxon>Philodinida</taxon>
        <taxon>Philodinidae</taxon>
        <taxon>Rotaria</taxon>
    </lineage>
</organism>
<dbReference type="Pfam" id="PF03496">
    <property type="entry name" value="ADPrib_exo_Tox"/>
    <property type="match status" value="1"/>
</dbReference>
<feature type="repeat" description="TPR" evidence="3">
    <location>
        <begin position="579"/>
        <end position="612"/>
    </location>
</feature>
<proteinExistence type="inferred from homology"/>
<comment type="subunit">
    <text evidence="4">Oligomeric complex composed of two heavy chains and two light chains.</text>
</comment>
<dbReference type="InterPro" id="IPR003540">
    <property type="entry name" value="ADP-ribosyltransferase"/>
</dbReference>
<dbReference type="AlphaFoldDB" id="A0A817T4Q0"/>
<feature type="repeat" description="TPR" evidence="3">
    <location>
        <begin position="495"/>
        <end position="528"/>
    </location>
</feature>
<gene>
    <name evidence="6" type="ORF">FME351_LOCUS198</name>
    <name evidence="7" type="ORF">TSG867_LOCUS8063</name>
</gene>
<dbReference type="Proteomes" id="UP000663862">
    <property type="component" value="Unassembled WGS sequence"/>
</dbReference>
<dbReference type="PROSITE" id="PS51996">
    <property type="entry name" value="TR_MART"/>
    <property type="match status" value="1"/>
</dbReference>
<dbReference type="SUPFAM" id="SSF48452">
    <property type="entry name" value="TPR-like"/>
    <property type="match status" value="2"/>
</dbReference>
<evidence type="ECO:0000256" key="3">
    <source>
        <dbReference type="PROSITE-ProRule" id="PRU00339"/>
    </source>
</evidence>
<evidence type="ECO:0000313" key="8">
    <source>
        <dbReference type="Proteomes" id="UP000663869"/>
    </source>
</evidence>
<evidence type="ECO:0000313" key="6">
    <source>
        <dbReference type="EMBL" id="CAF3308783.1"/>
    </source>
</evidence>
<comment type="similarity">
    <text evidence="4">Belongs to the kinesin light chain family.</text>
</comment>